<dbReference type="EMBL" id="JAATNW010000004">
    <property type="protein sequence ID" value="NMH59854.1"/>
    <property type="molecule type" value="Genomic_DNA"/>
</dbReference>
<sequence length="389" mass="44288">MKWLIIAGVSIALLLAAMIVAPEVIGDKGYVLIAMGTLTIEMTVVSLVISLIVAAVLLYLLRYLLKRVWSVFRGSHHWFGSWGKRKRQRAFYRGFQALAEGELKEAKTSFSKTTDGDFDGVNYLAAAQVARHLDEKDRMRALLEQASEYAHSTLAAELVLTRLDLEEGKDESALKRLEALDPKHAKHKQVIKLKTEVLARLGHWQELQTQLPHWKPVLKDDYVLWAQRIAKGKFAEIASKHGAAELKSHWDTLPRRLRTDDAYRCAYVRQLLEQGMHQDAQSCLVEWQRKGPNQYLFPLMKDLYLPNPASSVRLLEEWIKQDDTNASYYSTLGHIAFNANDDVLAEKALMKSVKLAENKEDLLMLAKISERREDNVQALSLYKQGFSVS</sequence>
<comment type="function">
    <text evidence="1">Involved in a late step of protoheme IX synthesis.</text>
</comment>
<dbReference type="NCBIfam" id="TIGR00540">
    <property type="entry name" value="TPR_hemY_coli"/>
    <property type="match status" value="1"/>
</dbReference>
<evidence type="ECO:0000256" key="7">
    <source>
        <dbReference type="ARBA" id="ARBA00022989"/>
    </source>
</evidence>
<keyword evidence="5" id="KW-0997">Cell inner membrane</keyword>
<feature type="domain" description="HemY N-terminal" evidence="11">
    <location>
        <begin position="29"/>
        <end position="132"/>
    </location>
</feature>
<evidence type="ECO:0000256" key="5">
    <source>
        <dbReference type="ARBA" id="ARBA00022519"/>
    </source>
</evidence>
<dbReference type="InterPro" id="IPR005254">
    <property type="entry name" value="Heme_biosyn_assoc_TPR_pro"/>
</dbReference>
<dbReference type="Proteomes" id="UP000709336">
    <property type="component" value="Unassembled WGS sequence"/>
</dbReference>
<reference evidence="12 13" key="1">
    <citation type="submission" date="2020-03" db="EMBL/GenBank/DDBJ databases">
        <title>Alteromonas ponticola sp. nov., isolated from seawater.</title>
        <authorList>
            <person name="Yoon J.-H."/>
            <person name="Kim Y.-O."/>
        </authorList>
    </citation>
    <scope>NUCLEOTIDE SEQUENCE [LARGE SCALE GENOMIC DNA]</scope>
    <source>
        <strain evidence="12 13">MYP5</strain>
    </source>
</reference>
<dbReference type="Pfam" id="PF07219">
    <property type="entry name" value="HemY_N"/>
    <property type="match status" value="1"/>
</dbReference>
<dbReference type="InterPro" id="IPR011990">
    <property type="entry name" value="TPR-like_helical_dom_sf"/>
</dbReference>
<name>A0ABX1R052_9ALTE</name>
<keyword evidence="4" id="KW-1003">Cell membrane</keyword>
<gene>
    <name evidence="12" type="ORF">HCJ96_07495</name>
</gene>
<comment type="pathway">
    <text evidence="3">Porphyrin-containing compound metabolism; protoheme biosynthesis.</text>
</comment>
<comment type="subcellular location">
    <subcellularLocation>
        <location evidence="2">Cell inner membrane</location>
        <topology evidence="2">Multi-pass membrane protein</topology>
    </subcellularLocation>
</comment>
<dbReference type="SUPFAM" id="SSF48452">
    <property type="entry name" value="TPR-like"/>
    <property type="match status" value="1"/>
</dbReference>
<feature type="transmembrane region" description="Helical" evidence="10">
    <location>
        <begin position="42"/>
        <end position="65"/>
    </location>
</feature>
<accession>A0ABX1R052</accession>
<dbReference type="Gene3D" id="1.25.40.10">
    <property type="entry name" value="Tetratricopeptide repeat domain"/>
    <property type="match status" value="1"/>
</dbReference>
<protein>
    <submittedName>
        <fullName evidence="12">Heme biosynthesis protein</fullName>
    </submittedName>
</protein>
<dbReference type="RefSeq" id="WP_169210431.1">
    <property type="nucleotide sequence ID" value="NZ_JAATNW010000004.1"/>
</dbReference>
<dbReference type="InterPro" id="IPR010817">
    <property type="entry name" value="HemY_N"/>
</dbReference>
<evidence type="ECO:0000256" key="8">
    <source>
        <dbReference type="ARBA" id="ARBA00023136"/>
    </source>
</evidence>
<evidence type="ECO:0000256" key="1">
    <source>
        <dbReference type="ARBA" id="ARBA00002962"/>
    </source>
</evidence>
<comment type="caution">
    <text evidence="12">The sequence shown here is derived from an EMBL/GenBank/DDBJ whole genome shotgun (WGS) entry which is preliminary data.</text>
</comment>
<keyword evidence="6 10" id="KW-0812">Transmembrane</keyword>
<evidence type="ECO:0000256" key="6">
    <source>
        <dbReference type="ARBA" id="ARBA00022692"/>
    </source>
</evidence>
<keyword evidence="8 10" id="KW-0472">Membrane</keyword>
<keyword evidence="9" id="KW-0627">Porphyrin biosynthesis</keyword>
<evidence type="ECO:0000313" key="12">
    <source>
        <dbReference type="EMBL" id="NMH59854.1"/>
    </source>
</evidence>
<evidence type="ECO:0000256" key="9">
    <source>
        <dbReference type="ARBA" id="ARBA00023244"/>
    </source>
</evidence>
<evidence type="ECO:0000256" key="4">
    <source>
        <dbReference type="ARBA" id="ARBA00022475"/>
    </source>
</evidence>
<keyword evidence="13" id="KW-1185">Reference proteome</keyword>
<evidence type="ECO:0000259" key="11">
    <source>
        <dbReference type="Pfam" id="PF07219"/>
    </source>
</evidence>
<proteinExistence type="predicted"/>
<organism evidence="12 13">
    <name type="scientific">Alteromonas ponticola</name>
    <dbReference type="NCBI Taxonomy" id="2720613"/>
    <lineage>
        <taxon>Bacteria</taxon>
        <taxon>Pseudomonadati</taxon>
        <taxon>Pseudomonadota</taxon>
        <taxon>Gammaproteobacteria</taxon>
        <taxon>Alteromonadales</taxon>
        <taxon>Alteromonadaceae</taxon>
        <taxon>Alteromonas/Salinimonas group</taxon>
        <taxon>Alteromonas</taxon>
    </lineage>
</organism>
<keyword evidence="7 10" id="KW-1133">Transmembrane helix</keyword>
<evidence type="ECO:0000313" key="13">
    <source>
        <dbReference type="Proteomes" id="UP000709336"/>
    </source>
</evidence>
<evidence type="ECO:0000256" key="3">
    <source>
        <dbReference type="ARBA" id="ARBA00004744"/>
    </source>
</evidence>
<evidence type="ECO:0000256" key="10">
    <source>
        <dbReference type="SAM" id="Phobius"/>
    </source>
</evidence>
<evidence type="ECO:0000256" key="2">
    <source>
        <dbReference type="ARBA" id="ARBA00004429"/>
    </source>
</evidence>